<comment type="subcellular location">
    <subcellularLocation>
        <location evidence="10">Cell membrane</location>
    </subcellularLocation>
    <subcellularLocation>
        <location evidence="1">Endomembrane system</location>
        <topology evidence="1">Multi-pass membrane protein</topology>
    </subcellularLocation>
</comment>
<evidence type="ECO:0000313" key="14">
    <source>
        <dbReference type="Proteomes" id="UP000280707"/>
    </source>
</evidence>
<comment type="pathway">
    <text evidence="2 10">Protein modification; protein glycosylation.</text>
</comment>
<dbReference type="EC" id="2.4.1.-" evidence="10"/>
<dbReference type="InterPro" id="IPR032421">
    <property type="entry name" value="PMT_4TMC"/>
</dbReference>
<evidence type="ECO:0000256" key="2">
    <source>
        <dbReference type="ARBA" id="ARBA00004922"/>
    </source>
</evidence>
<keyword evidence="10" id="KW-1003">Cell membrane</keyword>
<evidence type="ECO:0000256" key="8">
    <source>
        <dbReference type="ARBA" id="ARBA00023136"/>
    </source>
</evidence>
<dbReference type="PANTHER" id="PTHR10050">
    <property type="entry name" value="DOLICHYL-PHOSPHATE-MANNOSE--PROTEIN MANNOSYLTRANSFERASE"/>
    <property type="match status" value="1"/>
</dbReference>
<feature type="transmembrane region" description="Helical" evidence="10">
    <location>
        <begin position="289"/>
        <end position="309"/>
    </location>
</feature>
<evidence type="ECO:0000256" key="6">
    <source>
        <dbReference type="ARBA" id="ARBA00022692"/>
    </source>
</evidence>
<evidence type="ECO:0000256" key="4">
    <source>
        <dbReference type="ARBA" id="ARBA00022676"/>
    </source>
</evidence>
<dbReference type="PANTHER" id="PTHR10050:SF46">
    <property type="entry name" value="PROTEIN O-MANNOSYL-TRANSFERASE 2"/>
    <property type="match status" value="1"/>
</dbReference>
<dbReference type="Proteomes" id="UP000280707">
    <property type="component" value="Chromosome"/>
</dbReference>
<comment type="similarity">
    <text evidence="3 10">Belongs to the glycosyltransferase 39 family.</text>
</comment>
<evidence type="ECO:0000256" key="10">
    <source>
        <dbReference type="RuleBase" id="RU367007"/>
    </source>
</evidence>
<keyword evidence="6 10" id="KW-0812">Transmembrane</keyword>
<comment type="function">
    <text evidence="10">Protein O-mannosyltransferase that catalyzes the transfer of a single mannose residue from a polyprenol phospho-mannosyl lipidic donor to the hydroxyl group of selected serine and threonine residues in acceptor proteins.</text>
</comment>
<evidence type="ECO:0000259" key="12">
    <source>
        <dbReference type="Pfam" id="PF16192"/>
    </source>
</evidence>
<keyword evidence="8 10" id="KW-0472">Membrane</keyword>
<dbReference type="GO" id="GO:0016740">
    <property type="term" value="F:transferase activity"/>
    <property type="evidence" value="ECO:0007669"/>
    <property type="project" value="UniProtKB-KW"/>
</dbReference>
<evidence type="ECO:0000259" key="11">
    <source>
        <dbReference type="Pfam" id="PF02366"/>
    </source>
</evidence>
<keyword evidence="4 10" id="KW-0328">Glycosyltransferase</keyword>
<feature type="transmembrane region" description="Helical" evidence="10">
    <location>
        <begin position="407"/>
        <end position="424"/>
    </location>
</feature>
<feature type="transmembrane region" description="Helical" evidence="10">
    <location>
        <begin position="131"/>
        <end position="152"/>
    </location>
</feature>
<feature type="transmembrane region" description="Helical" evidence="10">
    <location>
        <begin position="159"/>
        <end position="177"/>
    </location>
</feature>
<evidence type="ECO:0000256" key="5">
    <source>
        <dbReference type="ARBA" id="ARBA00022679"/>
    </source>
</evidence>
<evidence type="ECO:0000256" key="3">
    <source>
        <dbReference type="ARBA" id="ARBA00007222"/>
    </source>
</evidence>
<keyword evidence="14" id="KW-1185">Reference proteome</keyword>
<accession>A0ABY6TDR4</accession>
<dbReference type="Pfam" id="PF02366">
    <property type="entry name" value="PMT"/>
    <property type="match status" value="1"/>
</dbReference>
<dbReference type="EMBL" id="LR134408">
    <property type="protein sequence ID" value="VEH72496.1"/>
    <property type="molecule type" value="Genomic_DNA"/>
</dbReference>
<reference evidence="13 14" key="1">
    <citation type="submission" date="2018-12" db="EMBL/GenBank/DDBJ databases">
        <authorList>
            <consortium name="Pathogen Informatics"/>
        </authorList>
    </citation>
    <scope>NUCLEOTIDE SEQUENCE [LARGE SCALE GENOMIC DNA]</scope>
    <source>
        <strain evidence="13 14">NCTC934</strain>
    </source>
</reference>
<dbReference type="InterPro" id="IPR003342">
    <property type="entry name" value="ArnT-like_N"/>
</dbReference>
<evidence type="ECO:0000256" key="7">
    <source>
        <dbReference type="ARBA" id="ARBA00022989"/>
    </source>
</evidence>
<feature type="transmembrane region" description="Helical" evidence="10">
    <location>
        <begin position="499"/>
        <end position="525"/>
    </location>
</feature>
<keyword evidence="7 10" id="KW-1133">Transmembrane helix</keyword>
<evidence type="ECO:0000256" key="9">
    <source>
        <dbReference type="ARBA" id="ARBA00093617"/>
    </source>
</evidence>
<feature type="transmembrane region" description="Helical" evidence="10">
    <location>
        <begin position="252"/>
        <end position="269"/>
    </location>
</feature>
<keyword evidence="5 10" id="KW-0808">Transferase</keyword>
<protein>
    <recommendedName>
        <fullName evidence="9 10">Polyprenol-phosphate-mannose--protein mannosyltransferase</fullName>
        <ecNumber evidence="10">2.4.1.-</ecNumber>
    </recommendedName>
</protein>
<proteinExistence type="inferred from homology"/>
<sequence length="541" mass="60887">MRPRAGSWPKLFFVTIATAAPASSPRTPHNRVMPPAPRAYTWGKADWISTGIIAVLALITRFVGLTAPVSQGTPVFDEKHYVPQAWDMVKSWDNLFIGGIETNPGFGLVVHPPLGKQIIALSEWVFGYTPLGWRLMTALFGVATVLMTMALARRLSFSWQVATFAGILAVCDGVLLVSAKFGMLDIFQVFFIVAAAWALARDHQQMRERLHDALLSGGIGTSPFGPRFGFRWWRFTAGVFLGLSLAVKWSGLYYIMFFGLLCVFSDLALRRKYGIRRYIVGTLIRDTPAALASLVAVPIMIYVWSWRAWFASETAVYRHAKVDGTIGEDSWLMHLPEPVAGWFYYHLSVLDFHASLTSSGGHHHPWDSKPWAWLAGARPILYYSSTDLECSGGGECRKMLYLFGTPAIWWLVVPAVLWGLWSLIIRRNRAFLIPLVGFAAGFLPWLAAFDRQMYFFYATAFIPFVIVLLALALGQMVGHGKPIRWRWITRIAGGTMRRGTFAAACYLALVVAMFFYFAPILYGFIIPESWYQSMMWLPSWK</sequence>
<name>A0ABY6TDR4_9CORY</name>
<evidence type="ECO:0000313" key="13">
    <source>
        <dbReference type="EMBL" id="VEH72496.1"/>
    </source>
</evidence>
<gene>
    <name evidence="13" type="ORF">NCTC934_00766</name>
</gene>
<feature type="transmembrane region" description="Helical" evidence="10">
    <location>
        <begin position="454"/>
        <end position="478"/>
    </location>
</feature>
<organism evidence="13 14">
    <name type="scientific">Corynebacterium segmentosum</name>
    <dbReference type="NCBI Taxonomy" id="43990"/>
    <lineage>
        <taxon>Bacteria</taxon>
        <taxon>Bacillati</taxon>
        <taxon>Actinomycetota</taxon>
        <taxon>Actinomycetes</taxon>
        <taxon>Mycobacteriales</taxon>
        <taxon>Corynebacteriaceae</taxon>
        <taxon>Corynebacterium</taxon>
    </lineage>
</organism>
<feature type="transmembrane region" description="Helical" evidence="10">
    <location>
        <begin position="183"/>
        <end position="200"/>
    </location>
</feature>
<feature type="domain" description="ArnT-like N-terminal" evidence="11">
    <location>
        <begin position="132"/>
        <end position="303"/>
    </location>
</feature>
<feature type="domain" description="Protein O-mannosyl-transferase C-terminal four TM" evidence="12">
    <location>
        <begin position="341"/>
        <end position="540"/>
    </location>
</feature>
<feature type="transmembrane region" description="Helical" evidence="10">
    <location>
        <begin position="431"/>
        <end position="448"/>
    </location>
</feature>
<dbReference type="Pfam" id="PF16192">
    <property type="entry name" value="PMT_4TMC"/>
    <property type="match status" value="1"/>
</dbReference>
<dbReference type="InterPro" id="IPR027005">
    <property type="entry name" value="PMT-like"/>
</dbReference>
<evidence type="ECO:0000256" key="1">
    <source>
        <dbReference type="ARBA" id="ARBA00004127"/>
    </source>
</evidence>